<dbReference type="AlphaFoldDB" id="F0SZU3"/>
<evidence type="ECO:0000256" key="1">
    <source>
        <dbReference type="SAM" id="MobiDB-lite"/>
    </source>
</evidence>
<keyword evidence="4" id="KW-1185">Reference proteome</keyword>
<reference evidence="4" key="2">
    <citation type="submission" date="2011-02" db="EMBL/GenBank/DDBJ databases">
        <title>The complete genome of Syntrophobotulus glycolicus DSM 8271.</title>
        <authorList>
            <person name="Lucas S."/>
            <person name="Copeland A."/>
            <person name="Lapidus A."/>
            <person name="Bruce D."/>
            <person name="Goodwin L."/>
            <person name="Pitluck S."/>
            <person name="Kyrpides N."/>
            <person name="Mavromatis K."/>
            <person name="Pagani I."/>
            <person name="Ivanova N."/>
            <person name="Mikhailova N."/>
            <person name="Chertkov O."/>
            <person name="Held B."/>
            <person name="Detter J.C."/>
            <person name="Tapia R."/>
            <person name="Han C."/>
            <person name="Land M."/>
            <person name="Hauser L."/>
            <person name="Markowitz V."/>
            <person name="Cheng J.-F."/>
            <person name="Hugenholtz P."/>
            <person name="Woyke T."/>
            <person name="Wu D."/>
            <person name="Spring S."/>
            <person name="Schroeder M."/>
            <person name="Brambilla E."/>
            <person name="Klenk H.-P."/>
            <person name="Eisen J.A."/>
        </authorList>
    </citation>
    <scope>NUCLEOTIDE SEQUENCE [LARGE SCALE GENOMIC DNA]</scope>
    <source>
        <strain evidence="4">DSM 8271 / FlGlyR</strain>
    </source>
</reference>
<name>F0SZU3_SYNGF</name>
<evidence type="ECO:0008006" key="5">
    <source>
        <dbReference type="Google" id="ProtNLM"/>
    </source>
</evidence>
<protein>
    <recommendedName>
        <fullName evidence="5">Lipoprotein</fullName>
    </recommendedName>
</protein>
<sequence length="131" mass="13876">MKKSISLFLVVSLLFAIAVGCSRQAVEDKEPPAGQNQTQTGNKTDETADKVDTAVSSLIQKEAHVLGAKVSETGGVIVVAVTMEAGTSEAEGKSLVDKYLKVLQEKYPEQRINIQVVADGKSLVKSDTGGR</sequence>
<evidence type="ECO:0000256" key="2">
    <source>
        <dbReference type="SAM" id="SignalP"/>
    </source>
</evidence>
<evidence type="ECO:0000313" key="3">
    <source>
        <dbReference type="EMBL" id="ADY57264.1"/>
    </source>
</evidence>
<accession>F0SZU3</accession>
<organism evidence="3 4">
    <name type="scientific">Syntrophobotulus glycolicus (strain DSM 8271 / FlGlyR)</name>
    <dbReference type="NCBI Taxonomy" id="645991"/>
    <lineage>
        <taxon>Bacteria</taxon>
        <taxon>Bacillati</taxon>
        <taxon>Bacillota</taxon>
        <taxon>Clostridia</taxon>
        <taxon>Eubacteriales</taxon>
        <taxon>Desulfitobacteriaceae</taxon>
        <taxon>Syntrophobotulus</taxon>
    </lineage>
</organism>
<reference evidence="3 4" key="1">
    <citation type="journal article" date="2011" name="Stand. Genomic Sci.">
        <title>Complete genome sequence of Syntrophobotulus glycolicus type strain (FlGlyR).</title>
        <authorList>
            <person name="Han C."/>
            <person name="Mwirichia R."/>
            <person name="Chertkov O."/>
            <person name="Held B."/>
            <person name="Lapidus A."/>
            <person name="Nolan M."/>
            <person name="Lucas S."/>
            <person name="Hammon N."/>
            <person name="Deshpande S."/>
            <person name="Cheng J.F."/>
            <person name="Tapia R."/>
            <person name="Goodwin L."/>
            <person name="Pitluck S."/>
            <person name="Huntemann M."/>
            <person name="Liolios K."/>
            <person name="Ivanova N."/>
            <person name="Pagani I."/>
            <person name="Mavromatis K."/>
            <person name="Ovchinikova G."/>
            <person name="Pati A."/>
            <person name="Chen A."/>
            <person name="Palaniappan K."/>
            <person name="Land M."/>
            <person name="Hauser L."/>
            <person name="Brambilla E.M."/>
            <person name="Rohde M."/>
            <person name="Spring S."/>
            <person name="Sikorski J."/>
            <person name="Goker M."/>
            <person name="Woyke T."/>
            <person name="Bristow J."/>
            <person name="Eisen J.A."/>
            <person name="Markowitz V."/>
            <person name="Hugenholtz P."/>
            <person name="Kyrpides N.C."/>
            <person name="Klenk H.P."/>
            <person name="Detter J.C."/>
        </authorList>
    </citation>
    <scope>NUCLEOTIDE SEQUENCE [LARGE SCALE GENOMIC DNA]</scope>
    <source>
        <strain evidence="4">DSM 8271 / FlGlyR</strain>
    </source>
</reference>
<feature type="chain" id="PRO_5039008998" description="Lipoprotein" evidence="2">
    <location>
        <begin position="26"/>
        <end position="131"/>
    </location>
</feature>
<keyword evidence="2" id="KW-0732">Signal</keyword>
<dbReference type="Proteomes" id="UP000007488">
    <property type="component" value="Chromosome"/>
</dbReference>
<feature type="signal peptide" evidence="2">
    <location>
        <begin position="1"/>
        <end position="25"/>
    </location>
</feature>
<gene>
    <name evidence="3" type="ordered locus">Sgly_2995</name>
</gene>
<feature type="region of interest" description="Disordered" evidence="1">
    <location>
        <begin position="25"/>
        <end position="49"/>
    </location>
</feature>
<evidence type="ECO:0000313" key="4">
    <source>
        <dbReference type="Proteomes" id="UP000007488"/>
    </source>
</evidence>
<proteinExistence type="predicted"/>
<dbReference type="PROSITE" id="PS51257">
    <property type="entry name" value="PROKAR_LIPOPROTEIN"/>
    <property type="match status" value="1"/>
</dbReference>
<dbReference type="RefSeq" id="WP_013626036.1">
    <property type="nucleotide sequence ID" value="NC_015172.1"/>
</dbReference>
<dbReference type="KEGG" id="sgy:Sgly_2995"/>
<dbReference type="EMBL" id="CP002547">
    <property type="protein sequence ID" value="ADY57264.1"/>
    <property type="molecule type" value="Genomic_DNA"/>
</dbReference>
<dbReference type="HOGENOM" id="CLU_1926539_0_0_9"/>